<dbReference type="NCBIfam" id="TIGR00061">
    <property type="entry name" value="L21"/>
    <property type="match status" value="1"/>
</dbReference>
<dbReference type="RefSeq" id="WP_354558421.1">
    <property type="nucleotide sequence ID" value="NZ_JBEPMB010000010.1"/>
</dbReference>
<protein>
    <recommendedName>
        <fullName evidence="4">Large ribosomal subunit protein bL21</fullName>
    </recommendedName>
</protein>
<evidence type="ECO:0000256" key="5">
    <source>
        <dbReference type="RuleBase" id="RU000562"/>
    </source>
</evidence>
<sequence length="101" mass="11052">MFAVIKTGGKQYRVAANDVLTVEKLEGEAGAKIEFTEVLMVGTKIGAPVVEGAVVTAEVVEHGRAKKVIAFKKRRRQNSKRTRGHRQHQTTVRILDIAAGK</sequence>
<accession>A0ABV2J5Q8</accession>
<dbReference type="Pfam" id="PF00829">
    <property type="entry name" value="Ribosomal_L21p"/>
    <property type="match status" value="1"/>
</dbReference>
<comment type="caution">
    <text evidence="6">The sequence shown here is derived from an EMBL/GenBank/DDBJ whole genome shotgun (WGS) entry which is preliminary data.</text>
</comment>
<keyword evidence="4 5" id="KW-0694">RNA-binding</keyword>
<dbReference type="PANTHER" id="PTHR21349:SF0">
    <property type="entry name" value="LARGE RIBOSOMAL SUBUNIT PROTEIN BL21M"/>
    <property type="match status" value="1"/>
</dbReference>
<evidence type="ECO:0000256" key="3">
    <source>
        <dbReference type="ARBA" id="ARBA00023274"/>
    </source>
</evidence>
<evidence type="ECO:0000256" key="4">
    <source>
        <dbReference type="HAMAP-Rule" id="MF_01363"/>
    </source>
</evidence>
<evidence type="ECO:0000313" key="7">
    <source>
        <dbReference type="Proteomes" id="UP001549047"/>
    </source>
</evidence>
<dbReference type="InterPro" id="IPR036164">
    <property type="entry name" value="bL21-like_sf"/>
</dbReference>
<dbReference type="PANTHER" id="PTHR21349">
    <property type="entry name" value="50S RIBOSOMAL PROTEIN L21"/>
    <property type="match status" value="1"/>
</dbReference>
<name>A0ABV2J5Q8_9HYPH</name>
<dbReference type="GO" id="GO:0005840">
    <property type="term" value="C:ribosome"/>
    <property type="evidence" value="ECO:0007669"/>
    <property type="project" value="UniProtKB-KW"/>
</dbReference>
<organism evidence="6 7">
    <name type="scientific">Rhizobium aquaticum</name>
    <dbReference type="NCBI Taxonomy" id="1549636"/>
    <lineage>
        <taxon>Bacteria</taxon>
        <taxon>Pseudomonadati</taxon>
        <taxon>Pseudomonadota</taxon>
        <taxon>Alphaproteobacteria</taxon>
        <taxon>Hyphomicrobiales</taxon>
        <taxon>Rhizobiaceae</taxon>
        <taxon>Rhizobium/Agrobacterium group</taxon>
        <taxon>Rhizobium</taxon>
    </lineage>
</organism>
<evidence type="ECO:0000256" key="1">
    <source>
        <dbReference type="ARBA" id="ARBA00008563"/>
    </source>
</evidence>
<keyword evidence="7" id="KW-1185">Reference proteome</keyword>
<dbReference type="InterPro" id="IPR028909">
    <property type="entry name" value="bL21-like"/>
</dbReference>
<keyword evidence="4 5" id="KW-0699">rRNA-binding</keyword>
<evidence type="ECO:0000256" key="2">
    <source>
        <dbReference type="ARBA" id="ARBA00022980"/>
    </source>
</evidence>
<comment type="subunit">
    <text evidence="4">Part of the 50S ribosomal subunit. Contacts protein L20.</text>
</comment>
<comment type="similarity">
    <text evidence="1 4 5">Belongs to the bacterial ribosomal protein bL21 family.</text>
</comment>
<dbReference type="Proteomes" id="UP001549047">
    <property type="component" value="Unassembled WGS sequence"/>
</dbReference>
<reference evidence="6 7" key="1">
    <citation type="submission" date="2024-06" db="EMBL/GenBank/DDBJ databases">
        <title>Genomic Encyclopedia of Type Strains, Phase IV (KMG-IV): sequencing the most valuable type-strain genomes for metagenomic binning, comparative biology and taxonomic classification.</title>
        <authorList>
            <person name="Goeker M."/>
        </authorList>
    </citation>
    <scope>NUCLEOTIDE SEQUENCE [LARGE SCALE GENOMIC DNA]</scope>
    <source>
        <strain evidence="6 7">DSM 29780</strain>
    </source>
</reference>
<dbReference type="EMBL" id="JBEPMB010000010">
    <property type="protein sequence ID" value="MET3615963.1"/>
    <property type="molecule type" value="Genomic_DNA"/>
</dbReference>
<proteinExistence type="inferred from homology"/>
<gene>
    <name evidence="4" type="primary">rplU</name>
    <name evidence="6" type="ORF">ABID16_004310</name>
</gene>
<dbReference type="InterPro" id="IPR001787">
    <property type="entry name" value="Ribosomal_bL21"/>
</dbReference>
<dbReference type="SUPFAM" id="SSF141091">
    <property type="entry name" value="L21p-like"/>
    <property type="match status" value="1"/>
</dbReference>
<comment type="function">
    <text evidence="4 5">This protein binds to 23S rRNA in the presence of protein L20.</text>
</comment>
<keyword evidence="3 4" id="KW-0687">Ribonucleoprotein</keyword>
<keyword evidence="2 4" id="KW-0689">Ribosomal protein</keyword>
<dbReference type="HAMAP" id="MF_01363">
    <property type="entry name" value="Ribosomal_bL21"/>
    <property type="match status" value="1"/>
</dbReference>
<evidence type="ECO:0000313" key="6">
    <source>
        <dbReference type="EMBL" id="MET3615963.1"/>
    </source>
</evidence>